<reference evidence="3" key="1">
    <citation type="submission" date="2016-10" db="EMBL/GenBank/DDBJ databases">
        <authorList>
            <person name="Varghese N."/>
            <person name="Submissions S."/>
        </authorList>
    </citation>
    <scope>NUCLEOTIDE SEQUENCE [LARGE SCALE GENOMIC DNA]</scope>
    <source>
        <strain evidence="3">CGMCC 1.7655</strain>
    </source>
</reference>
<dbReference type="STRING" id="525640.SAMN04487971_1358"/>
<dbReference type="Pfam" id="PF07704">
    <property type="entry name" value="PSK_trans_fac"/>
    <property type="match status" value="1"/>
</dbReference>
<evidence type="ECO:0000313" key="1">
    <source>
        <dbReference type="EMBL" id="SDL89722.1"/>
    </source>
</evidence>
<evidence type="ECO:0000313" key="2">
    <source>
        <dbReference type="EMBL" id="SDL99984.1"/>
    </source>
</evidence>
<dbReference type="EMBL" id="FNGE01000073">
    <property type="protein sequence ID" value="SDL99984.1"/>
    <property type="molecule type" value="Genomic_DNA"/>
</dbReference>
<dbReference type="AlphaFoldDB" id="A0A1G9PMP7"/>
<protein>
    <recommendedName>
        <fullName evidence="4">Antitoxin VapB</fullName>
    </recommendedName>
</protein>
<name>A0A1G9PMP7_9RHOB</name>
<accession>A0A1G9PMP7</accession>
<reference evidence="2" key="2">
    <citation type="submission" date="2016-10" db="EMBL/GenBank/DDBJ databases">
        <authorList>
            <person name="de Groot N.N."/>
        </authorList>
    </citation>
    <scope>NUCLEOTIDE SEQUENCE [LARGE SCALE GENOMIC DNA]</scope>
    <source>
        <strain evidence="2">CGMCC 1.7655</strain>
    </source>
</reference>
<dbReference type="InterPro" id="IPR011660">
    <property type="entry name" value="VapB-like"/>
</dbReference>
<evidence type="ECO:0008006" key="4">
    <source>
        <dbReference type="Google" id="ProtNLM"/>
    </source>
</evidence>
<dbReference type="RefSeq" id="WP_090757601.1">
    <property type="nucleotide sequence ID" value="NZ_FNGE01000035.1"/>
</dbReference>
<dbReference type="Proteomes" id="UP000199555">
    <property type="component" value="Unassembled WGS sequence"/>
</dbReference>
<dbReference type="EMBL" id="FNGE01000035">
    <property type="protein sequence ID" value="SDL89722.1"/>
    <property type="molecule type" value="Genomic_DNA"/>
</dbReference>
<gene>
    <name evidence="1" type="ORF">SAMN04487971_1358</name>
    <name evidence="2" type="ORF">SAMN04487971_1731</name>
</gene>
<organism evidence="2 3">
    <name type="scientific">Paracoccus chinensis</name>
    <dbReference type="NCBI Taxonomy" id="525640"/>
    <lineage>
        <taxon>Bacteria</taxon>
        <taxon>Pseudomonadati</taxon>
        <taxon>Pseudomonadota</taxon>
        <taxon>Alphaproteobacteria</taxon>
        <taxon>Rhodobacterales</taxon>
        <taxon>Paracoccaceae</taxon>
        <taxon>Paracoccus</taxon>
    </lineage>
</organism>
<proteinExistence type="predicted"/>
<keyword evidence="3" id="KW-1185">Reference proteome</keyword>
<sequence>MPLYIKDPAVDTLVDQYLAATGMTNKTEAVRRALSDQLNALAAKETLTDRVARIQRRAAEAGFVSSGSDIAADKAFMDEQWGED</sequence>
<evidence type="ECO:0000313" key="3">
    <source>
        <dbReference type="Proteomes" id="UP000199555"/>
    </source>
</evidence>